<evidence type="ECO:0000313" key="4">
    <source>
        <dbReference type="Proteomes" id="UP000316545"/>
    </source>
</evidence>
<reference evidence="3 4" key="1">
    <citation type="submission" date="2019-06" db="EMBL/GenBank/DDBJ databases">
        <title>Genomic Encyclopedia of Type Strains, Phase IV (KMG-V): Genome sequencing to study the core and pangenomes of soil and plant-associated prokaryotes.</title>
        <authorList>
            <person name="Whitman W."/>
        </authorList>
    </citation>
    <scope>NUCLEOTIDE SEQUENCE [LARGE SCALE GENOMIC DNA]</scope>
    <source>
        <strain evidence="3 4">BR 11865</strain>
    </source>
</reference>
<dbReference type="AlphaFoldDB" id="A0A560G6Y6"/>
<dbReference type="Gene3D" id="3.90.226.10">
    <property type="entry name" value="2-enoyl-CoA Hydratase, Chain A, domain 1"/>
    <property type="match status" value="1"/>
</dbReference>
<dbReference type="InterPro" id="IPR001753">
    <property type="entry name" value="Enoyl-CoA_hydra/iso"/>
</dbReference>
<dbReference type="SUPFAM" id="SSF52096">
    <property type="entry name" value="ClpP/crotonase"/>
    <property type="match status" value="1"/>
</dbReference>
<dbReference type="InterPro" id="IPR045002">
    <property type="entry name" value="Ech1-like"/>
</dbReference>
<dbReference type="Pfam" id="PF00378">
    <property type="entry name" value="ECH_1"/>
    <property type="match status" value="1"/>
</dbReference>
<dbReference type="NCBIfam" id="NF005699">
    <property type="entry name" value="PRK07509.1"/>
    <property type="match status" value="1"/>
</dbReference>
<dbReference type="PROSITE" id="PS00166">
    <property type="entry name" value="ENOYL_COA_HYDRATASE"/>
    <property type="match status" value="1"/>
</dbReference>
<dbReference type="PANTHER" id="PTHR43149:SF1">
    <property type="entry name" value="DELTA(3,5)-DELTA(2,4)-DIENOYL-COA ISOMERASE, MITOCHONDRIAL"/>
    <property type="match status" value="1"/>
</dbReference>
<dbReference type="PANTHER" id="PTHR43149">
    <property type="entry name" value="ENOYL-COA HYDRATASE"/>
    <property type="match status" value="1"/>
</dbReference>
<evidence type="ECO:0000256" key="1">
    <source>
        <dbReference type="ARBA" id="ARBA00005254"/>
    </source>
</evidence>
<name>A0A560G6Y6_9PROT</name>
<evidence type="ECO:0000256" key="2">
    <source>
        <dbReference type="RuleBase" id="RU003707"/>
    </source>
</evidence>
<dbReference type="EMBL" id="VITO01000003">
    <property type="protein sequence ID" value="TWB29587.1"/>
    <property type="molecule type" value="Genomic_DNA"/>
</dbReference>
<accession>A0A560G6Y6</accession>
<dbReference type="InterPro" id="IPR018376">
    <property type="entry name" value="Enoyl-CoA_hyd/isom_CS"/>
</dbReference>
<sequence>MTHAVPQRAVPQRVGLDIQGAIANVRLTRPEKLNALDLDTLRQLVRTAATIRRQPQIRAVILSGEGPAFSAGLDFGAVTKRPWEVVKAFVTLGRSTNLFQRACWCWRELPVPVVAVLHGRCYGGALQLALAADFRIATPDCELSVMEGKWGLIPDMSGSVSLRELVSIDVAKRLTMTAQVISGTEAKALNLVTEVADDPMAAAEALAAELCARSPDAVAGAKTLFQRAWSASIRGAFAAERRIQFQIMRGPNWRIALSAGLEKKAPQFRERSFRR</sequence>
<dbReference type="InterPro" id="IPR029045">
    <property type="entry name" value="ClpP/crotonase-like_dom_sf"/>
</dbReference>
<dbReference type="GO" id="GO:0016853">
    <property type="term" value="F:isomerase activity"/>
    <property type="evidence" value="ECO:0007669"/>
    <property type="project" value="InterPro"/>
</dbReference>
<dbReference type="Proteomes" id="UP000316545">
    <property type="component" value="Unassembled WGS sequence"/>
</dbReference>
<gene>
    <name evidence="3" type="ORF">FBZ88_1039</name>
</gene>
<organism evidence="3 4">
    <name type="scientific">Nitrospirillum amazonense</name>
    <dbReference type="NCBI Taxonomy" id="28077"/>
    <lineage>
        <taxon>Bacteria</taxon>
        <taxon>Pseudomonadati</taxon>
        <taxon>Pseudomonadota</taxon>
        <taxon>Alphaproteobacteria</taxon>
        <taxon>Rhodospirillales</taxon>
        <taxon>Azospirillaceae</taxon>
        <taxon>Nitrospirillum</taxon>
    </lineage>
</organism>
<keyword evidence="4" id="KW-1185">Reference proteome</keyword>
<dbReference type="CDD" id="cd06558">
    <property type="entry name" value="crotonase-like"/>
    <property type="match status" value="1"/>
</dbReference>
<comment type="similarity">
    <text evidence="1 2">Belongs to the enoyl-CoA hydratase/isomerase family.</text>
</comment>
<proteinExistence type="inferred from homology"/>
<protein>
    <submittedName>
        <fullName evidence="3">Enoyl-CoA hydratase/carnithine racemase</fullName>
    </submittedName>
</protein>
<comment type="caution">
    <text evidence="3">The sequence shown here is derived from an EMBL/GenBank/DDBJ whole genome shotgun (WGS) entry which is preliminary data.</text>
</comment>
<dbReference type="RefSeq" id="WP_145615777.1">
    <property type="nucleotide sequence ID" value="NZ_VITO01000003.1"/>
</dbReference>
<evidence type="ECO:0000313" key="3">
    <source>
        <dbReference type="EMBL" id="TWB29587.1"/>
    </source>
</evidence>